<sequence length="263" mass="27668">MSTTTSKAAIVTGAAQGIGRAIAIRLAEDGYSVAVSDLQGQTSLMEEVVSSIRSNGGNAISVVADVTQEADVDNLVQKAVSEFGGLDVMVANAGIAVLTPILETTIEEWERVFAVNVKGTLLCYKAAAREMIKNPEKGGRIIGACSLAGKKSTALCSTYGSSKFAVRCLTQSAAAEWGRFNITVNGYAPGLIDTPMFTSMNSRIGQLTGQGEAFMETVKFFNSALQRIGTPEDIARLVSFLASKEAAFITGQTISVDGGIWFD</sequence>
<gene>
    <name evidence="4" type="ORF">BDQ12DRAFT_729463</name>
</gene>
<dbReference type="GO" id="GO:0016491">
    <property type="term" value="F:oxidoreductase activity"/>
    <property type="evidence" value="ECO:0007669"/>
    <property type="project" value="UniProtKB-KW"/>
</dbReference>
<keyword evidence="5" id="KW-1185">Reference proteome</keyword>
<dbReference type="InterPro" id="IPR002347">
    <property type="entry name" value="SDR_fam"/>
</dbReference>
<evidence type="ECO:0000313" key="5">
    <source>
        <dbReference type="Proteomes" id="UP000308652"/>
    </source>
</evidence>
<dbReference type="NCBIfam" id="NF005559">
    <property type="entry name" value="PRK07231.1"/>
    <property type="match status" value="1"/>
</dbReference>
<reference evidence="4 5" key="1">
    <citation type="journal article" date="2019" name="Nat. Ecol. Evol.">
        <title>Megaphylogeny resolves global patterns of mushroom evolution.</title>
        <authorList>
            <person name="Varga T."/>
            <person name="Krizsan K."/>
            <person name="Foldi C."/>
            <person name="Dima B."/>
            <person name="Sanchez-Garcia M."/>
            <person name="Sanchez-Ramirez S."/>
            <person name="Szollosi G.J."/>
            <person name="Szarkandi J.G."/>
            <person name="Papp V."/>
            <person name="Albert L."/>
            <person name="Andreopoulos W."/>
            <person name="Angelini C."/>
            <person name="Antonin V."/>
            <person name="Barry K.W."/>
            <person name="Bougher N.L."/>
            <person name="Buchanan P."/>
            <person name="Buyck B."/>
            <person name="Bense V."/>
            <person name="Catcheside P."/>
            <person name="Chovatia M."/>
            <person name="Cooper J."/>
            <person name="Damon W."/>
            <person name="Desjardin D."/>
            <person name="Finy P."/>
            <person name="Geml J."/>
            <person name="Haridas S."/>
            <person name="Hughes K."/>
            <person name="Justo A."/>
            <person name="Karasinski D."/>
            <person name="Kautmanova I."/>
            <person name="Kiss B."/>
            <person name="Kocsube S."/>
            <person name="Kotiranta H."/>
            <person name="LaButti K.M."/>
            <person name="Lechner B.E."/>
            <person name="Liimatainen K."/>
            <person name="Lipzen A."/>
            <person name="Lukacs Z."/>
            <person name="Mihaltcheva S."/>
            <person name="Morgado L.N."/>
            <person name="Niskanen T."/>
            <person name="Noordeloos M.E."/>
            <person name="Ohm R.A."/>
            <person name="Ortiz-Santana B."/>
            <person name="Ovrebo C."/>
            <person name="Racz N."/>
            <person name="Riley R."/>
            <person name="Savchenko A."/>
            <person name="Shiryaev A."/>
            <person name="Soop K."/>
            <person name="Spirin V."/>
            <person name="Szebenyi C."/>
            <person name="Tomsovsky M."/>
            <person name="Tulloss R.E."/>
            <person name="Uehling J."/>
            <person name="Grigoriev I.V."/>
            <person name="Vagvolgyi C."/>
            <person name="Papp T."/>
            <person name="Martin F.M."/>
            <person name="Miettinen O."/>
            <person name="Hibbett D.S."/>
            <person name="Nagy L.G."/>
        </authorList>
    </citation>
    <scope>NUCLEOTIDE SEQUENCE [LARGE SCALE GENOMIC DNA]</scope>
    <source>
        <strain evidence="4 5">CBS 166.37</strain>
    </source>
</reference>
<dbReference type="STRING" id="68775.A0A5C3LEL3"/>
<keyword evidence="2" id="KW-0521">NADP</keyword>
<accession>A0A5C3LEL3</accession>
<dbReference type="OrthoDB" id="498125at2759"/>
<comment type="similarity">
    <text evidence="1">Belongs to the short-chain dehydrogenases/reductases (SDR) family.</text>
</comment>
<organism evidence="4 5">
    <name type="scientific">Crucibulum laeve</name>
    <dbReference type="NCBI Taxonomy" id="68775"/>
    <lineage>
        <taxon>Eukaryota</taxon>
        <taxon>Fungi</taxon>
        <taxon>Dikarya</taxon>
        <taxon>Basidiomycota</taxon>
        <taxon>Agaricomycotina</taxon>
        <taxon>Agaricomycetes</taxon>
        <taxon>Agaricomycetidae</taxon>
        <taxon>Agaricales</taxon>
        <taxon>Agaricineae</taxon>
        <taxon>Nidulariaceae</taxon>
        <taxon>Crucibulum</taxon>
    </lineage>
</organism>
<dbReference type="Gene3D" id="3.40.50.720">
    <property type="entry name" value="NAD(P)-binding Rossmann-like Domain"/>
    <property type="match status" value="1"/>
</dbReference>
<dbReference type="PANTHER" id="PTHR24321">
    <property type="entry name" value="DEHYDROGENASES, SHORT CHAIN"/>
    <property type="match status" value="1"/>
</dbReference>
<evidence type="ECO:0000256" key="3">
    <source>
        <dbReference type="ARBA" id="ARBA00023002"/>
    </source>
</evidence>
<dbReference type="Pfam" id="PF13561">
    <property type="entry name" value="adh_short_C2"/>
    <property type="match status" value="1"/>
</dbReference>
<keyword evidence="3" id="KW-0560">Oxidoreductase</keyword>
<protein>
    <submittedName>
        <fullName evidence="4">NAD-binding protein</fullName>
    </submittedName>
</protein>
<evidence type="ECO:0000313" key="4">
    <source>
        <dbReference type="EMBL" id="TFK31534.1"/>
    </source>
</evidence>
<dbReference type="PRINTS" id="PR00080">
    <property type="entry name" value="SDRFAMILY"/>
</dbReference>
<dbReference type="PANTHER" id="PTHR24321:SF8">
    <property type="entry name" value="ESTRADIOL 17-BETA-DEHYDROGENASE 8-RELATED"/>
    <property type="match status" value="1"/>
</dbReference>
<name>A0A5C3LEL3_9AGAR</name>
<dbReference type="AlphaFoldDB" id="A0A5C3LEL3"/>
<dbReference type="SUPFAM" id="SSF51735">
    <property type="entry name" value="NAD(P)-binding Rossmann-fold domains"/>
    <property type="match status" value="1"/>
</dbReference>
<dbReference type="Proteomes" id="UP000308652">
    <property type="component" value="Unassembled WGS sequence"/>
</dbReference>
<dbReference type="PROSITE" id="PS00061">
    <property type="entry name" value="ADH_SHORT"/>
    <property type="match status" value="1"/>
</dbReference>
<dbReference type="InterPro" id="IPR020904">
    <property type="entry name" value="Sc_DH/Rdtase_CS"/>
</dbReference>
<dbReference type="InterPro" id="IPR036291">
    <property type="entry name" value="NAD(P)-bd_dom_sf"/>
</dbReference>
<evidence type="ECO:0000256" key="2">
    <source>
        <dbReference type="ARBA" id="ARBA00022857"/>
    </source>
</evidence>
<proteinExistence type="inferred from homology"/>
<evidence type="ECO:0000256" key="1">
    <source>
        <dbReference type="ARBA" id="ARBA00006484"/>
    </source>
</evidence>
<dbReference type="PRINTS" id="PR00081">
    <property type="entry name" value="GDHRDH"/>
</dbReference>
<dbReference type="EMBL" id="ML213736">
    <property type="protein sequence ID" value="TFK31534.1"/>
    <property type="molecule type" value="Genomic_DNA"/>
</dbReference>
<dbReference type="FunFam" id="3.40.50.720:FF:000084">
    <property type="entry name" value="Short-chain dehydrogenase reductase"/>
    <property type="match status" value="1"/>
</dbReference>